<dbReference type="EMBL" id="JBHTJR010000045">
    <property type="protein sequence ID" value="MFD0993183.1"/>
    <property type="molecule type" value="Genomic_DNA"/>
</dbReference>
<keyword evidence="3" id="KW-1185">Reference proteome</keyword>
<dbReference type="SUPFAM" id="SSF158682">
    <property type="entry name" value="TerB-like"/>
    <property type="match status" value="1"/>
</dbReference>
<organism evidence="2 3">
    <name type="scientific">Tenacibaculum geojense</name>
    <dbReference type="NCBI Taxonomy" id="915352"/>
    <lineage>
        <taxon>Bacteria</taxon>
        <taxon>Pseudomonadati</taxon>
        <taxon>Bacteroidota</taxon>
        <taxon>Flavobacteriia</taxon>
        <taxon>Flavobacteriales</taxon>
        <taxon>Flavobacteriaceae</taxon>
        <taxon>Tenacibaculum</taxon>
    </lineage>
</organism>
<accession>A0ABW3JU57</accession>
<dbReference type="Proteomes" id="UP001597062">
    <property type="component" value="Unassembled WGS sequence"/>
</dbReference>
<dbReference type="RefSeq" id="WP_386107179.1">
    <property type="nucleotide sequence ID" value="NZ_JBHTJR010000045.1"/>
</dbReference>
<reference evidence="3" key="1">
    <citation type="journal article" date="2019" name="Int. J. Syst. Evol. Microbiol.">
        <title>The Global Catalogue of Microorganisms (GCM) 10K type strain sequencing project: providing services to taxonomists for standard genome sequencing and annotation.</title>
        <authorList>
            <consortium name="The Broad Institute Genomics Platform"/>
            <consortium name="The Broad Institute Genome Sequencing Center for Infectious Disease"/>
            <person name="Wu L."/>
            <person name="Ma J."/>
        </authorList>
    </citation>
    <scope>NUCLEOTIDE SEQUENCE [LARGE SCALE GENOMIC DNA]</scope>
    <source>
        <strain evidence="3">CCUG 60527</strain>
    </source>
</reference>
<dbReference type="Pfam" id="PF05099">
    <property type="entry name" value="TerB"/>
    <property type="match status" value="1"/>
</dbReference>
<comment type="caution">
    <text evidence="2">The sequence shown here is derived from an EMBL/GenBank/DDBJ whole genome shotgun (WGS) entry which is preliminary data.</text>
</comment>
<dbReference type="CDD" id="cd07177">
    <property type="entry name" value="terB_like"/>
    <property type="match status" value="1"/>
</dbReference>
<name>A0ABW3JU57_9FLAO</name>
<evidence type="ECO:0000259" key="1">
    <source>
        <dbReference type="Pfam" id="PF05099"/>
    </source>
</evidence>
<proteinExistence type="predicted"/>
<gene>
    <name evidence="2" type="ORF">ACFQ1U_08200</name>
</gene>
<sequence length="131" mass="15687">MHEISEELKAHFLRLYSMAFTDDNFHQLELKMLYRFAEERGIPKETLDTLLLNPSSVEKSIPNDLIEKITYLYQLCEMIWADGKVDENERNNLKKYIRLFEFEEENIEELAEYLLNAVNKNIKLEEVLKQL</sequence>
<evidence type="ECO:0000313" key="3">
    <source>
        <dbReference type="Proteomes" id="UP001597062"/>
    </source>
</evidence>
<feature type="domain" description="Co-chaperone DjlA N-terminal" evidence="1">
    <location>
        <begin position="75"/>
        <end position="131"/>
    </location>
</feature>
<dbReference type="InterPro" id="IPR007791">
    <property type="entry name" value="DjlA_N"/>
</dbReference>
<dbReference type="InterPro" id="IPR029024">
    <property type="entry name" value="TerB-like"/>
</dbReference>
<evidence type="ECO:0000313" key="2">
    <source>
        <dbReference type="EMBL" id="MFD0993183.1"/>
    </source>
</evidence>
<dbReference type="Gene3D" id="1.10.3680.10">
    <property type="entry name" value="TerB-like"/>
    <property type="match status" value="1"/>
</dbReference>
<protein>
    <submittedName>
        <fullName evidence="2">TerB family tellurite resistance protein</fullName>
    </submittedName>
</protein>